<comment type="function">
    <text evidence="5">Subunit of the V1 complex of vacuolar(H+)-ATPase (V-ATPase), a multisubunit enzyme composed of a peripheral complex (V1) that hydrolyzes ATP and a membrane integral complex (V0) that translocates protons. V-ATPase is responsible for acidifying and maintaining the pH of intracellular compartments. Subunit C is necessary for the assembly of the catalytic sector of the enzyme and is likely to have a specific function in its catalytic activity. Reversibly leaves the enzyme after glucose depletion, causing the catalytic subcomplex V1 to detach from the V0 section.</text>
</comment>
<evidence type="ECO:0000256" key="1">
    <source>
        <dbReference type="ARBA" id="ARBA00006138"/>
    </source>
</evidence>
<comment type="similarity">
    <text evidence="1 6">Belongs to the V-ATPase C subunit family.</text>
</comment>
<protein>
    <recommendedName>
        <fullName evidence="6">V-type proton ATPase subunit C</fullName>
    </recommendedName>
</protein>
<evidence type="ECO:0000256" key="3">
    <source>
        <dbReference type="ARBA" id="ARBA00022781"/>
    </source>
</evidence>
<dbReference type="VEuPathDB" id="FungiDB:I7I51_05248"/>
<evidence type="ECO:0000313" key="8">
    <source>
        <dbReference type="Proteomes" id="UP000663671"/>
    </source>
</evidence>
<comment type="function">
    <text evidence="6">Subunit of the V1 complex of vacuolar(H+)-ATPase (V-ATPase), a multisubunit enzyme composed of a peripheral complex (V1) that hydrolyzes ATP and a membrane integral complex (V0) that translocates protons. V-ATPase is responsible for acidifying and maintaining the pH of intracellular compartments and in some cell types, is targeted to the plasma membrane, where it is responsible for acidifying the extracellular environment. Subunit C is necessary for the assembly of the catalytic sector of the enzyme and is likely to have a specific function in its catalytic activity.</text>
</comment>
<dbReference type="Gene3D" id="3.30.70.1180">
    <property type="entry name" value="Vacuolar atp synthase subunit c, domain 1"/>
    <property type="match status" value="1"/>
</dbReference>
<comment type="subunit">
    <text evidence="6">V-ATPase is a heteromultimeric enzyme composed of a peripheral catalytic V1 complex (components A to H) attached to an integral membrane V0 proton pore complex.</text>
</comment>
<dbReference type="EMBL" id="CP069110">
    <property type="protein sequence ID" value="QSS60448.1"/>
    <property type="molecule type" value="Genomic_DNA"/>
</dbReference>
<dbReference type="InterPro" id="IPR036132">
    <property type="entry name" value="Vac_ATP_synth_c_sf"/>
</dbReference>
<dbReference type="Gene3D" id="3.30.70.100">
    <property type="match status" value="1"/>
</dbReference>
<evidence type="ECO:0000256" key="6">
    <source>
        <dbReference type="RuleBase" id="RU364010"/>
    </source>
</evidence>
<sequence>MSKGPKYILLSLPSSITPSHHRDDALEAISKTITSDNGTVIPFAIPEFKIGTLDTLVQQADELARLEALCHNVVGKVGDVLKNVLEGDEEQIANMKTVNDSMVAEIPLFCFFWYLRTFQWNKVKYRAERSLAELIDLLQKEAASIDNDVRAKFSQYTQGKTTLAALQRRQTGTLSTKSLASVVDPRVLVQDSEYLETHLIAVPSRDTKEFLRTYETMSPMVVPRSSTFVASDDESTLYAVTTFKKHSAEFIHKCREHRWIPRDYKYVEGNEEKERRDLDKANSDARRLWGETLRLARTGWSEAVMAWVHVLVLRVFVETVLRYGLPLDFVCALIKTTNKQARKAKSLLDDSYSYLAGNAFGRDKKGRVQKDDPLDMQHVSGAGESGAGEYTAFVYYEIDFE</sequence>
<dbReference type="InterPro" id="IPR004907">
    <property type="entry name" value="ATPase_V1-cplx_csu"/>
</dbReference>
<evidence type="ECO:0000313" key="7">
    <source>
        <dbReference type="EMBL" id="QSS60448.1"/>
    </source>
</evidence>
<proteinExistence type="inferred from homology"/>
<keyword evidence="3 6" id="KW-0375">Hydrogen ion transport</keyword>
<dbReference type="Pfam" id="PF03223">
    <property type="entry name" value="V-ATPase_C"/>
    <property type="match status" value="1"/>
</dbReference>
<evidence type="ECO:0000256" key="4">
    <source>
        <dbReference type="ARBA" id="ARBA00023065"/>
    </source>
</evidence>
<dbReference type="OrthoDB" id="6605928at2759"/>
<dbReference type="GO" id="GO:0046961">
    <property type="term" value="F:proton-transporting ATPase activity, rotational mechanism"/>
    <property type="evidence" value="ECO:0007669"/>
    <property type="project" value="InterPro"/>
</dbReference>
<name>A0A8A1M1W3_AJECA</name>
<dbReference type="PANTHER" id="PTHR10137">
    <property type="entry name" value="V-TYPE PROTON ATPASE SUBUNIT C"/>
    <property type="match status" value="1"/>
</dbReference>
<gene>
    <name evidence="7" type="primary">VMA5</name>
    <name evidence="7" type="ORF">I7I51_05248</name>
</gene>
<dbReference type="AlphaFoldDB" id="A0A8A1M1W3"/>
<reference evidence="7" key="1">
    <citation type="submission" date="2021-01" db="EMBL/GenBank/DDBJ databases">
        <title>Chromosome-level genome assembly of a human fungal pathogen reveals clustering of transcriptionally co-regulated genes.</title>
        <authorList>
            <person name="Voorhies M."/>
            <person name="Cohen S."/>
            <person name="Shea T.P."/>
            <person name="Petrus S."/>
            <person name="Munoz J.F."/>
            <person name="Poplawski S."/>
            <person name="Goldman W.E."/>
            <person name="Michael T."/>
            <person name="Cuomo C.A."/>
            <person name="Sil A."/>
            <person name="Beyhan S."/>
        </authorList>
    </citation>
    <scope>NUCLEOTIDE SEQUENCE</scope>
    <source>
        <strain evidence="7">WU24</strain>
    </source>
</reference>
<evidence type="ECO:0000256" key="2">
    <source>
        <dbReference type="ARBA" id="ARBA00022448"/>
    </source>
</evidence>
<keyword evidence="2 6" id="KW-0813">Transport</keyword>
<keyword evidence="4 6" id="KW-0406">Ion transport</keyword>
<organism evidence="7 8">
    <name type="scientific">Ajellomyces capsulatus</name>
    <name type="common">Darling's disease fungus</name>
    <name type="synonym">Histoplasma capsulatum</name>
    <dbReference type="NCBI Taxonomy" id="5037"/>
    <lineage>
        <taxon>Eukaryota</taxon>
        <taxon>Fungi</taxon>
        <taxon>Dikarya</taxon>
        <taxon>Ascomycota</taxon>
        <taxon>Pezizomycotina</taxon>
        <taxon>Eurotiomycetes</taxon>
        <taxon>Eurotiomycetidae</taxon>
        <taxon>Onygenales</taxon>
        <taxon>Ajellomycetaceae</taxon>
        <taxon>Histoplasma</taxon>
    </lineage>
</organism>
<evidence type="ECO:0000256" key="5">
    <source>
        <dbReference type="ARBA" id="ARBA00053565"/>
    </source>
</evidence>
<dbReference type="FunFam" id="3.30.70.100:FF:000002">
    <property type="entry name" value="V-type proton ATPase subunit C"/>
    <property type="match status" value="1"/>
</dbReference>
<dbReference type="Gene3D" id="1.20.1460.10">
    <property type="entry name" value="subunit c (vma5p) of the yeast v-atpase, domain 2"/>
    <property type="match status" value="1"/>
</dbReference>
<dbReference type="Proteomes" id="UP000663671">
    <property type="component" value="Chromosome 4"/>
</dbReference>
<dbReference type="PANTHER" id="PTHR10137:SF0">
    <property type="entry name" value="V-TYPE PROTON ATPASE SUBUNIT C"/>
    <property type="match status" value="1"/>
</dbReference>
<dbReference type="CDD" id="cd14785">
    <property type="entry name" value="V-ATPase_C"/>
    <property type="match status" value="1"/>
</dbReference>
<dbReference type="GO" id="GO:0000221">
    <property type="term" value="C:vacuolar proton-transporting V-type ATPase, V1 domain"/>
    <property type="evidence" value="ECO:0007669"/>
    <property type="project" value="TreeGrafter"/>
</dbReference>
<dbReference type="SUPFAM" id="SSF118203">
    <property type="entry name" value="Vacuolar ATP synthase subunit C"/>
    <property type="match status" value="1"/>
</dbReference>
<accession>A0A8A1M1W3</accession>